<sequence>MEGDILRELNDLEVRHVPLLTVHGDVPVVPSNAGGIETVFQSSLTEAYLGEPWICLVDGDRVRINELWHYRLATSTVGYSLKSLRGTEELLYATHDALVAMRDALEKASRIHRDLSVGNIILVKEPDRTVRKGYLIDWEASDRIDDAGESLHRGRAGTWMFMSIRMLNSDQANGKHTFLDDMEALLYVVLYCALYYLPHDLSPRNLASFTAAFFDEYRRRTGGVLHGGEAKYANAFARSFTKNVHFQDAAFDEWLQTVMDFHCQRLGSVTRLENWWTLDKLDAYWTQFLETHDLARNNRQRHRLPTDDDDDSLSSSSSLSPTKDALGSPPSS</sequence>
<keyword evidence="2" id="KW-1185">Reference proteome</keyword>
<dbReference type="EMBL" id="JANSHE010007102">
    <property type="protein sequence ID" value="KAJ2965239.1"/>
    <property type="molecule type" value="Genomic_DNA"/>
</dbReference>
<evidence type="ECO:0000313" key="1">
    <source>
        <dbReference type="EMBL" id="KAJ2965239.1"/>
    </source>
</evidence>
<gene>
    <name evidence="1" type="ORF">NUW54_g14185</name>
</gene>
<dbReference type="Proteomes" id="UP001144978">
    <property type="component" value="Unassembled WGS sequence"/>
</dbReference>
<name>A0ACC1MEZ0_9APHY</name>
<comment type="caution">
    <text evidence="1">The sequence shown here is derived from an EMBL/GenBank/DDBJ whole genome shotgun (WGS) entry which is preliminary data.</text>
</comment>
<organism evidence="1 2">
    <name type="scientific">Trametes sanguinea</name>
    <dbReference type="NCBI Taxonomy" id="158606"/>
    <lineage>
        <taxon>Eukaryota</taxon>
        <taxon>Fungi</taxon>
        <taxon>Dikarya</taxon>
        <taxon>Basidiomycota</taxon>
        <taxon>Agaricomycotina</taxon>
        <taxon>Agaricomycetes</taxon>
        <taxon>Polyporales</taxon>
        <taxon>Polyporaceae</taxon>
        <taxon>Trametes</taxon>
    </lineage>
</organism>
<protein>
    <submittedName>
        <fullName evidence="1">Uncharacterized protein</fullName>
    </submittedName>
</protein>
<accession>A0ACC1MEZ0</accession>
<proteinExistence type="predicted"/>
<evidence type="ECO:0000313" key="2">
    <source>
        <dbReference type="Proteomes" id="UP001144978"/>
    </source>
</evidence>
<reference evidence="1" key="1">
    <citation type="submission" date="2022-08" db="EMBL/GenBank/DDBJ databases">
        <title>Genome Sequence of Pycnoporus sanguineus.</title>
        <authorList>
            <person name="Buettner E."/>
        </authorList>
    </citation>
    <scope>NUCLEOTIDE SEQUENCE</scope>
    <source>
        <strain evidence="1">CG-C14</strain>
    </source>
</reference>